<dbReference type="InterPro" id="IPR006143">
    <property type="entry name" value="RND_pump_MFP"/>
</dbReference>
<comment type="subcellular location">
    <subcellularLocation>
        <location evidence="1">Cell envelope</location>
    </subcellularLocation>
</comment>
<dbReference type="Gene3D" id="2.40.50.100">
    <property type="match status" value="1"/>
</dbReference>
<dbReference type="NCBIfam" id="TIGR01730">
    <property type="entry name" value="RND_mfp"/>
    <property type="match status" value="1"/>
</dbReference>
<dbReference type="STRING" id="152573.SAMN04488051_10194"/>
<evidence type="ECO:0000256" key="3">
    <source>
        <dbReference type="ARBA" id="ARBA00022448"/>
    </source>
</evidence>
<feature type="coiled-coil region" evidence="4">
    <location>
        <begin position="157"/>
        <end position="184"/>
    </location>
</feature>
<dbReference type="Pfam" id="PF25917">
    <property type="entry name" value="BSH_RND"/>
    <property type="match status" value="1"/>
</dbReference>
<dbReference type="InterPro" id="IPR058627">
    <property type="entry name" value="MdtA-like_C"/>
</dbReference>
<gene>
    <name evidence="7" type="ORF">SAMN04488051_10194</name>
</gene>
<keyword evidence="8" id="KW-1185">Reference proteome</keyword>
<dbReference type="GO" id="GO:0015562">
    <property type="term" value="F:efflux transmembrane transporter activity"/>
    <property type="evidence" value="ECO:0007669"/>
    <property type="project" value="TreeGrafter"/>
</dbReference>
<dbReference type="Pfam" id="PF25967">
    <property type="entry name" value="RND-MFP_C"/>
    <property type="match status" value="1"/>
</dbReference>
<proteinExistence type="inferred from homology"/>
<evidence type="ECO:0000313" key="7">
    <source>
        <dbReference type="EMBL" id="SDZ94089.1"/>
    </source>
</evidence>
<name>A0A1H3X3V5_ALKAM</name>
<dbReference type="InterPro" id="IPR058625">
    <property type="entry name" value="MdtA-like_BSH"/>
</dbReference>
<evidence type="ECO:0000313" key="8">
    <source>
        <dbReference type="Proteomes" id="UP000198773"/>
    </source>
</evidence>
<dbReference type="EMBL" id="FNRM01000001">
    <property type="protein sequence ID" value="SDZ94089.1"/>
    <property type="molecule type" value="Genomic_DNA"/>
</dbReference>
<evidence type="ECO:0000256" key="2">
    <source>
        <dbReference type="ARBA" id="ARBA00009477"/>
    </source>
</evidence>
<evidence type="ECO:0000256" key="1">
    <source>
        <dbReference type="ARBA" id="ARBA00004196"/>
    </source>
</evidence>
<reference evidence="7 8" key="1">
    <citation type="submission" date="2016-10" db="EMBL/GenBank/DDBJ databases">
        <authorList>
            <person name="de Groot N.N."/>
        </authorList>
    </citation>
    <scope>NUCLEOTIDE SEQUENCE [LARGE SCALE GENOMIC DNA]</scope>
    <source>
        <strain evidence="7 8">CGMCC 1.3430</strain>
    </source>
</reference>
<dbReference type="Gene3D" id="2.40.420.20">
    <property type="match status" value="1"/>
</dbReference>
<dbReference type="AlphaFoldDB" id="A0A1H3X3V5"/>
<dbReference type="PANTHER" id="PTHR30469">
    <property type="entry name" value="MULTIDRUG RESISTANCE PROTEIN MDTA"/>
    <property type="match status" value="1"/>
</dbReference>
<evidence type="ECO:0000259" key="6">
    <source>
        <dbReference type="Pfam" id="PF25967"/>
    </source>
</evidence>
<keyword evidence="4" id="KW-0175">Coiled coil</keyword>
<dbReference type="SUPFAM" id="SSF111369">
    <property type="entry name" value="HlyD-like secretion proteins"/>
    <property type="match status" value="1"/>
</dbReference>
<organism evidence="7 8">
    <name type="scientific">Alkalimonas amylolytica</name>
    <dbReference type="NCBI Taxonomy" id="152573"/>
    <lineage>
        <taxon>Bacteria</taxon>
        <taxon>Pseudomonadati</taxon>
        <taxon>Pseudomonadota</taxon>
        <taxon>Gammaproteobacteria</taxon>
        <taxon>Alkalimonas</taxon>
    </lineage>
</organism>
<keyword evidence="3" id="KW-0813">Transport</keyword>
<evidence type="ECO:0000259" key="5">
    <source>
        <dbReference type="Pfam" id="PF25917"/>
    </source>
</evidence>
<feature type="domain" description="Multidrug resistance protein MdtA-like barrel-sandwich hybrid" evidence="5">
    <location>
        <begin position="70"/>
        <end position="208"/>
    </location>
</feature>
<comment type="similarity">
    <text evidence="2">Belongs to the membrane fusion protein (MFP) (TC 8.A.1) family.</text>
</comment>
<sequence length="380" mass="40848">MSLWTKVAIAVGVLLLGIVLVVAIVSTAPKSVEADAERVQAPLVSTQTLQPRAHRFEVRVFGEVQPKEKTRLTPEVSGRIIAIHPSFVAGGVIAKGEVMAQLDDADYQAAVLSAEAAVAAAYAALEQEKALARVAEQELRHLSPGEVSALGLRKPQLHSAEAGVKSAQAALQKAKRDLERTQIVAPYDALVVSRSVGLGQVVSAATALGEIYSVEQAEIHVPVAGFDARFLPQPVAGIPAEVQFEGHLRRAEVVRDLGVIHGQTRMGHLVVQVDDPYSLNSAQPVLRFGHYVEVVLSGQTHPALFEVPQDSVQNQQVWLLNEDNTLRRQPVQVVRQEGKSVLIEQGLQAGDKLVLLAPSFPQPGMQVRTDINGSELAKVE</sequence>
<dbReference type="Proteomes" id="UP000198773">
    <property type="component" value="Unassembled WGS sequence"/>
</dbReference>
<evidence type="ECO:0000256" key="4">
    <source>
        <dbReference type="SAM" id="Coils"/>
    </source>
</evidence>
<dbReference type="Gene3D" id="2.40.30.170">
    <property type="match status" value="1"/>
</dbReference>
<feature type="domain" description="Multidrug resistance protein MdtA-like C-terminal permuted SH3" evidence="6">
    <location>
        <begin position="313"/>
        <end position="354"/>
    </location>
</feature>
<dbReference type="PANTHER" id="PTHR30469:SF12">
    <property type="entry name" value="MULTIDRUG RESISTANCE PROTEIN MDTA"/>
    <property type="match status" value="1"/>
</dbReference>
<accession>A0A1H3X3V5</accession>
<dbReference type="RefSeq" id="WP_171907502.1">
    <property type="nucleotide sequence ID" value="NZ_FNRM01000001.1"/>
</dbReference>
<dbReference type="Gene3D" id="1.10.287.470">
    <property type="entry name" value="Helix hairpin bin"/>
    <property type="match status" value="1"/>
</dbReference>
<protein>
    <submittedName>
        <fullName evidence="7">RND family efflux transporter, MFP subunit</fullName>
    </submittedName>
</protein>
<dbReference type="GO" id="GO:1990281">
    <property type="term" value="C:efflux pump complex"/>
    <property type="evidence" value="ECO:0007669"/>
    <property type="project" value="TreeGrafter"/>
</dbReference>